<dbReference type="AlphaFoldDB" id="A0A0G0XLP1"/>
<evidence type="ECO:0000313" key="2">
    <source>
        <dbReference type="EMBL" id="KKS25794.1"/>
    </source>
</evidence>
<feature type="transmembrane region" description="Helical" evidence="1">
    <location>
        <begin position="270"/>
        <end position="288"/>
    </location>
</feature>
<dbReference type="PATRIC" id="fig|1618667.3.peg.10"/>
<dbReference type="InterPro" id="IPR037185">
    <property type="entry name" value="EmrE-like"/>
</dbReference>
<feature type="transmembrane region" description="Helical" evidence="1">
    <location>
        <begin position="208"/>
        <end position="228"/>
    </location>
</feature>
<dbReference type="EMBL" id="LCCD01000001">
    <property type="protein sequence ID" value="KKS25794.1"/>
    <property type="molecule type" value="Genomic_DNA"/>
</dbReference>
<evidence type="ECO:0000256" key="1">
    <source>
        <dbReference type="SAM" id="Phobius"/>
    </source>
</evidence>
<feature type="transmembrane region" description="Helical" evidence="1">
    <location>
        <begin position="60"/>
        <end position="80"/>
    </location>
</feature>
<feature type="transmembrane region" description="Helical" evidence="1">
    <location>
        <begin position="6"/>
        <end position="25"/>
    </location>
</feature>
<keyword evidence="1" id="KW-1133">Transmembrane helix</keyword>
<reference evidence="2 3" key="1">
    <citation type="journal article" date="2015" name="Nature">
        <title>rRNA introns, odd ribosomes, and small enigmatic genomes across a large radiation of phyla.</title>
        <authorList>
            <person name="Brown C.T."/>
            <person name="Hug L.A."/>
            <person name="Thomas B.C."/>
            <person name="Sharon I."/>
            <person name="Castelle C.J."/>
            <person name="Singh A."/>
            <person name="Wilkins M.J."/>
            <person name="Williams K.H."/>
            <person name="Banfield J.F."/>
        </authorList>
    </citation>
    <scope>NUCLEOTIDE SEQUENCE [LARGE SCALE GENOMIC DNA]</scope>
</reference>
<accession>A0A0G0XLP1</accession>
<sequence length="290" mass="32010">MLWLYIALAAYFINAVVFIIDKYLLSSPIPRPFAYAFWVAILSLAVVFLLPFGVVWVSPLYFIIAFISGAAFFGGLFFLYKSVKLTDVSVAATNAGVLAAVSTYLLSFFILKDRLVFSNEVAFILLVIGIFFLGKIKKNIFKYSLMTGLFFGLSFVLLKWTFNEVNFINGIFWTRIGFAGAGILSLIFHGARKEIAASLQNVAKSSKFWFIAGKIAAGAGFLLLYYSIKLGDVSLVSALLGIQFLFIFVLAIILRNKVPGVTENIRGKVLMNKLLGIGFIVGGFIALFKL</sequence>
<feature type="transmembrane region" description="Helical" evidence="1">
    <location>
        <begin position="32"/>
        <end position="54"/>
    </location>
</feature>
<feature type="transmembrane region" description="Helical" evidence="1">
    <location>
        <begin position="92"/>
        <end position="110"/>
    </location>
</feature>
<comment type="caution">
    <text evidence="2">The sequence shown here is derived from an EMBL/GenBank/DDBJ whole genome shotgun (WGS) entry which is preliminary data.</text>
</comment>
<organism evidence="2 3">
    <name type="scientific">Candidatus Jorgensenbacteria bacterium GW2011_GWF2_41_8</name>
    <dbReference type="NCBI Taxonomy" id="1618667"/>
    <lineage>
        <taxon>Bacteria</taxon>
        <taxon>Candidatus Joergenseniibacteriota</taxon>
    </lineage>
</organism>
<name>A0A0G0XLP1_9BACT</name>
<feature type="transmembrane region" description="Helical" evidence="1">
    <location>
        <begin position="234"/>
        <end position="254"/>
    </location>
</feature>
<evidence type="ECO:0008006" key="4">
    <source>
        <dbReference type="Google" id="ProtNLM"/>
    </source>
</evidence>
<evidence type="ECO:0000313" key="3">
    <source>
        <dbReference type="Proteomes" id="UP000033856"/>
    </source>
</evidence>
<dbReference type="SUPFAM" id="SSF103481">
    <property type="entry name" value="Multidrug resistance efflux transporter EmrE"/>
    <property type="match status" value="1"/>
</dbReference>
<dbReference type="Proteomes" id="UP000033856">
    <property type="component" value="Unassembled WGS sequence"/>
</dbReference>
<proteinExistence type="predicted"/>
<keyword evidence="1" id="KW-0472">Membrane</keyword>
<feature type="transmembrane region" description="Helical" evidence="1">
    <location>
        <begin position="140"/>
        <end position="158"/>
    </location>
</feature>
<keyword evidence="1" id="KW-0812">Transmembrane</keyword>
<protein>
    <recommendedName>
        <fullName evidence="4">EamA domain-containing protein</fullName>
    </recommendedName>
</protein>
<gene>
    <name evidence="2" type="ORF">UU83_C0001G0010</name>
</gene>
<feature type="transmembrane region" description="Helical" evidence="1">
    <location>
        <begin position="116"/>
        <end position="133"/>
    </location>
</feature>
<feature type="transmembrane region" description="Helical" evidence="1">
    <location>
        <begin position="170"/>
        <end position="188"/>
    </location>
</feature>